<evidence type="ECO:0000313" key="7">
    <source>
        <dbReference type="EMBL" id="KKN34761.1"/>
    </source>
</evidence>
<keyword evidence="2" id="KW-0808">Transferase</keyword>
<feature type="transmembrane region" description="Helical" evidence="6">
    <location>
        <begin position="44"/>
        <end position="62"/>
    </location>
</feature>
<keyword evidence="4 6" id="KW-1133">Transmembrane helix</keyword>
<evidence type="ECO:0000256" key="5">
    <source>
        <dbReference type="ARBA" id="ARBA00023136"/>
    </source>
</evidence>
<keyword evidence="3 6" id="KW-0812">Transmembrane</keyword>
<evidence type="ECO:0000256" key="6">
    <source>
        <dbReference type="SAM" id="Phobius"/>
    </source>
</evidence>
<dbReference type="InterPro" id="IPR001640">
    <property type="entry name" value="Lgt"/>
</dbReference>
<feature type="transmembrane region" description="Helical" evidence="6">
    <location>
        <begin position="186"/>
        <end position="208"/>
    </location>
</feature>
<reference evidence="7" key="1">
    <citation type="journal article" date="2015" name="Nature">
        <title>Complex archaea that bridge the gap between prokaryotes and eukaryotes.</title>
        <authorList>
            <person name="Spang A."/>
            <person name="Saw J.H."/>
            <person name="Jorgensen S.L."/>
            <person name="Zaremba-Niedzwiedzka K."/>
            <person name="Martijn J."/>
            <person name="Lind A.E."/>
            <person name="van Eijk R."/>
            <person name="Schleper C."/>
            <person name="Guy L."/>
            <person name="Ettema T.J."/>
        </authorList>
    </citation>
    <scope>NUCLEOTIDE SEQUENCE</scope>
</reference>
<dbReference type="GO" id="GO:0042158">
    <property type="term" value="P:lipoprotein biosynthetic process"/>
    <property type="evidence" value="ECO:0007669"/>
    <property type="project" value="InterPro"/>
</dbReference>
<evidence type="ECO:0000256" key="2">
    <source>
        <dbReference type="ARBA" id="ARBA00022679"/>
    </source>
</evidence>
<dbReference type="Pfam" id="PF01790">
    <property type="entry name" value="LGT"/>
    <property type="match status" value="1"/>
</dbReference>
<protein>
    <recommendedName>
        <fullName evidence="8">Prolipoprotein diacylglyceryl transferase</fullName>
    </recommendedName>
</protein>
<keyword evidence="5 6" id="KW-0472">Membrane</keyword>
<dbReference type="AlphaFoldDB" id="A0A0F9SCQ4"/>
<accession>A0A0F9SCQ4</accession>
<gene>
    <name evidence="7" type="ORF">LCGC14_0790550</name>
</gene>
<evidence type="ECO:0008006" key="8">
    <source>
        <dbReference type="Google" id="ProtNLM"/>
    </source>
</evidence>
<evidence type="ECO:0000256" key="1">
    <source>
        <dbReference type="ARBA" id="ARBA00022475"/>
    </source>
</evidence>
<organism evidence="7">
    <name type="scientific">marine sediment metagenome</name>
    <dbReference type="NCBI Taxonomy" id="412755"/>
    <lineage>
        <taxon>unclassified sequences</taxon>
        <taxon>metagenomes</taxon>
        <taxon>ecological metagenomes</taxon>
    </lineage>
</organism>
<comment type="caution">
    <text evidence="7">The sequence shown here is derived from an EMBL/GenBank/DDBJ whole genome shotgun (WGS) entry which is preliminary data.</text>
</comment>
<keyword evidence="1" id="KW-1003">Cell membrane</keyword>
<evidence type="ECO:0000256" key="3">
    <source>
        <dbReference type="ARBA" id="ARBA00022692"/>
    </source>
</evidence>
<feature type="transmembrane region" description="Helical" evidence="6">
    <location>
        <begin position="74"/>
        <end position="92"/>
    </location>
</feature>
<sequence length="221" mass="24041">MSDLLTWIIVGVIVGGRTGFVLFYNAEYYFANPLDAVKIWEGGMSFHGGMLGVVVALVVFSWKNSIPLLSLSDMIAAVVPIGLFLGRLANFVNGELYGRVADVPWAFVFPHDPSQLPRHPSQLYEAALEGVVLFIVLRFLTHRAKALRYPGIVAGTMLLGYAMARISVEWFREPDTQLGFLAGNWLTMGMVLSTPMGVAGAILIVLGVSKLGPQCKDHTTG</sequence>
<feature type="transmembrane region" description="Helical" evidence="6">
    <location>
        <begin position="147"/>
        <end position="166"/>
    </location>
</feature>
<dbReference type="NCBIfam" id="TIGR00544">
    <property type="entry name" value="lgt"/>
    <property type="match status" value="1"/>
</dbReference>
<evidence type="ECO:0000256" key="4">
    <source>
        <dbReference type="ARBA" id="ARBA00022989"/>
    </source>
</evidence>
<feature type="transmembrane region" description="Helical" evidence="6">
    <location>
        <begin position="123"/>
        <end position="140"/>
    </location>
</feature>
<dbReference type="GO" id="GO:0008961">
    <property type="term" value="F:phosphatidylglycerol-prolipoprotein diacylglyceryl transferase activity"/>
    <property type="evidence" value="ECO:0007669"/>
    <property type="project" value="InterPro"/>
</dbReference>
<dbReference type="PROSITE" id="PS01311">
    <property type="entry name" value="LGT"/>
    <property type="match status" value="1"/>
</dbReference>
<name>A0A0F9SCQ4_9ZZZZ</name>
<proteinExistence type="predicted"/>
<dbReference type="EMBL" id="LAZR01002086">
    <property type="protein sequence ID" value="KKN34761.1"/>
    <property type="molecule type" value="Genomic_DNA"/>
</dbReference>
<dbReference type="PANTHER" id="PTHR30589:SF0">
    <property type="entry name" value="PHOSPHATIDYLGLYCEROL--PROLIPOPROTEIN DIACYLGLYCERYL TRANSFERASE"/>
    <property type="match status" value="1"/>
</dbReference>
<feature type="transmembrane region" description="Helical" evidence="6">
    <location>
        <begin position="7"/>
        <end position="24"/>
    </location>
</feature>
<dbReference type="PANTHER" id="PTHR30589">
    <property type="entry name" value="PROLIPOPROTEIN DIACYLGLYCERYL TRANSFERASE"/>
    <property type="match status" value="1"/>
</dbReference>
<dbReference type="GO" id="GO:0005886">
    <property type="term" value="C:plasma membrane"/>
    <property type="evidence" value="ECO:0007669"/>
    <property type="project" value="InterPro"/>
</dbReference>